<name>A0ABM0JC62_APLCA</name>
<dbReference type="SUPFAM" id="SSF63712">
    <property type="entry name" value="Nicotinic receptor ligand binding domain-like"/>
    <property type="match status" value="1"/>
</dbReference>
<keyword evidence="3" id="KW-1185">Reference proteome</keyword>
<accession>A0ABM0JC62</accession>
<dbReference type="PANTHER" id="PTHR18945">
    <property type="entry name" value="NEUROTRANSMITTER GATED ION CHANNEL"/>
    <property type="match status" value="1"/>
</dbReference>
<sequence length="232" mass="25797">MARFILLCIALTFAGASSASRYNELYNWVSGKASPAFPQPDDSGPLDVDMRLTKLDVVDVDSANQLVTVVARRRVLWADRSLAFDEAQFNVSCVYAAATNIWTPDSTFYNSASQEQVLNREVIVFAGGELLEIERVQVSINCDVSGVNTYTGATCHLQLGSYGLGNELVRLREPKDNWTFNLESAFNGASPYELLSGDVSRSVEPYLYNAPAQHYYDALTFTFTFRRKWGGQ</sequence>
<feature type="chain" id="PRO_5045154345" evidence="1">
    <location>
        <begin position="20"/>
        <end position="232"/>
    </location>
</feature>
<evidence type="ECO:0000313" key="4">
    <source>
        <dbReference type="RefSeq" id="XP_005090309.1"/>
    </source>
</evidence>
<dbReference type="RefSeq" id="XP_005090309.1">
    <property type="nucleotide sequence ID" value="XM_005090252.3"/>
</dbReference>
<dbReference type="Proteomes" id="UP000694888">
    <property type="component" value="Unplaced"/>
</dbReference>
<dbReference type="Pfam" id="PF02931">
    <property type="entry name" value="Neur_chan_LBD"/>
    <property type="match status" value="1"/>
</dbReference>
<dbReference type="InterPro" id="IPR036734">
    <property type="entry name" value="Neur_chan_lig-bd_sf"/>
</dbReference>
<proteinExistence type="predicted"/>
<reference evidence="4" key="1">
    <citation type="submission" date="2025-08" db="UniProtKB">
        <authorList>
            <consortium name="RefSeq"/>
        </authorList>
    </citation>
    <scope>IDENTIFICATION</scope>
</reference>
<organism evidence="3 4">
    <name type="scientific">Aplysia californica</name>
    <name type="common">California sea hare</name>
    <dbReference type="NCBI Taxonomy" id="6500"/>
    <lineage>
        <taxon>Eukaryota</taxon>
        <taxon>Metazoa</taxon>
        <taxon>Spiralia</taxon>
        <taxon>Lophotrochozoa</taxon>
        <taxon>Mollusca</taxon>
        <taxon>Gastropoda</taxon>
        <taxon>Heterobranchia</taxon>
        <taxon>Euthyneura</taxon>
        <taxon>Tectipleura</taxon>
        <taxon>Aplysiida</taxon>
        <taxon>Aplysioidea</taxon>
        <taxon>Aplysiidae</taxon>
        <taxon>Aplysia</taxon>
    </lineage>
</organism>
<protein>
    <submittedName>
        <fullName evidence="4">Acetylcholine-binding protein-like</fullName>
    </submittedName>
</protein>
<feature type="signal peptide" evidence="1">
    <location>
        <begin position="1"/>
        <end position="19"/>
    </location>
</feature>
<evidence type="ECO:0000313" key="3">
    <source>
        <dbReference type="Proteomes" id="UP000694888"/>
    </source>
</evidence>
<feature type="domain" description="Neurotransmitter-gated ion-channel ligand-binding" evidence="2">
    <location>
        <begin position="38"/>
        <end position="228"/>
    </location>
</feature>
<dbReference type="GeneID" id="101852526"/>
<gene>
    <name evidence="4" type="primary">LOC101852526</name>
</gene>
<dbReference type="InterPro" id="IPR006201">
    <property type="entry name" value="Neur_channel"/>
</dbReference>
<evidence type="ECO:0000256" key="1">
    <source>
        <dbReference type="SAM" id="SignalP"/>
    </source>
</evidence>
<keyword evidence="1" id="KW-0732">Signal</keyword>
<dbReference type="InterPro" id="IPR006202">
    <property type="entry name" value="Neur_chan_lig-bd"/>
</dbReference>
<dbReference type="Gene3D" id="2.70.170.10">
    <property type="entry name" value="Neurotransmitter-gated ion-channel ligand-binding domain"/>
    <property type="match status" value="1"/>
</dbReference>
<evidence type="ECO:0000259" key="2">
    <source>
        <dbReference type="Pfam" id="PF02931"/>
    </source>
</evidence>